<dbReference type="Proteomes" id="UP000008021">
    <property type="component" value="Chromosome 10"/>
</dbReference>
<reference evidence="2" key="2">
    <citation type="submission" date="2018-05" db="EMBL/GenBank/DDBJ databases">
        <title>OmerRS3 (Oryza meridionalis Reference Sequence Version 3).</title>
        <authorList>
            <person name="Zhang J."/>
            <person name="Kudrna D."/>
            <person name="Lee S."/>
            <person name="Talag J."/>
            <person name="Welchert J."/>
            <person name="Wing R.A."/>
        </authorList>
    </citation>
    <scope>NUCLEOTIDE SEQUENCE [LARGE SCALE GENOMIC DNA]</scope>
    <source>
        <strain evidence="2">cv. OR44</strain>
    </source>
</reference>
<accession>A0A0E0EV71</accession>
<reference evidence="2" key="1">
    <citation type="submission" date="2015-04" db="UniProtKB">
        <authorList>
            <consortium name="EnsemblPlants"/>
        </authorList>
    </citation>
    <scope>IDENTIFICATION</scope>
</reference>
<dbReference type="InterPro" id="IPR023213">
    <property type="entry name" value="CAT-like_dom_sf"/>
</dbReference>
<proteinExistence type="inferred from homology"/>
<dbReference type="InterPro" id="IPR050898">
    <property type="entry name" value="Plant_acyltransferase"/>
</dbReference>
<keyword evidence="3" id="KW-1185">Reference proteome</keyword>
<dbReference type="Gene3D" id="3.30.559.10">
    <property type="entry name" value="Chloramphenicol acetyltransferase-like domain"/>
    <property type="match status" value="1"/>
</dbReference>
<protein>
    <submittedName>
        <fullName evidence="2">Uncharacterized protein</fullName>
    </submittedName>
</protein>
<dbReference type="HOGENOM" id="CLU_014546_9_2_1"/>
<dbReference type="Gramene" id="OMERI10G00250.1">
    <property type="protein sequence ID" value="OMERI10G00250.1"/>
    <property type="gene ID" value="OMERI10G00250"/>
</dbReference>
<comment type="similarity">
    <text evidence="1">Belongs to the plant acyltransferase family.</text>
</comment>
<evidence type="ECO:0000313" key="2">
    <source>
        <dbReference type="EnsemblPlants" id="OMERI10G00250.1"/>
    </source>
</evidence>
<name>A0A0E0EV71_9ORYZ</name>
<dbReference type="PANTHER" id="PTHR31147:SF54">
    <property type="entry name" value="OS10G0105900 PROTEIN"/>
    <property type="match status" value="1"/>
</dbReference>
<dbReference type="GO" id="GO:0050734">
    <property type="term" value="F:hydroxycinnamoyltransferase activity"/>
    <property type="evidence" value="ECO:0007669"/>
    <property type="project" value="UniProtKB-ARBA"/>
</dbReference>
<dbReference type="Pfam" id="PF02458">
    <property type="entry name" value="Transferase"/>
    <property type="match status" value="1"/>
</dbReference>
<dbReference type="STRING" id="40149.A0A0E0EV71"/>
<evidence type="ECO:0000313" key="3">
    <source>
        <dbReference type="Proteomes" id="UP000008021"/>
    </source>
</evidence>
<dbReference type="PANTHER" id="PTHR31147">
    <property type="entry name" value="ACYL TRANSFERASE 4"/>
    <property type="match status" value="1"/>
</dbReference>
<dbReference type="AlphaFoldDB" id="A0A0E0EV71"/>
<organism evidence="2">
    <name type="scientific">Oryza meridionalis</name>
    <dbReference type="NCBI Taxonomy" id="40149"/>
    <lineage>
        <taxon>Eukaryota</taxon>
        <taxon>Viridiplantae</taxon>
        <taxon>Streptophyta</taxon>
        <taxon>Embryophyta</taxon>
        <taxon>Tracheophyta</taxon>
        <taxon>Spermatophyta</taxon>
        <taxon>Magnoliopsida</taxon>
        <taxon>Liliopsida</taxon>
        <taxon>Poales</taxon>
        <taxon>Poaceae</taxon>
        <taxon>BOP clade</taxon>
        <taxon>Oryzoideae</taxon>
        <taxon>Oryzeae</taxon>
        <taxon>Oryzinae</taxon>
        <taxon>Oryza</taxon>
    </lineage>
</organism>
<evidence type="ECO:0000256" key="1">
    <source>
        <dbReference type="ARBA" id="ARBA00009861"/>
    </source>
</evidence>
<sequence length="111" mass="12555">MASRSRLVARRSKPELVAPLRPTSHDTKLLSDLDDFHNHYEYTPLVPFFRSSVPGNVPPAPPPKMSLLATTIQRAIAEALMYYYPLASRLRELPCGKLVVDCNEKGVFPRY</sequence>
<dbReference type="EnsemblPlants" id="OMERI10G00250.1">
    <property type="protein sequence ID" value="OMERI10G00250.1"/>
    <property type="gene ID" value="OMERI10G00250"/>
</dbReference>